<evidence type="ECO:0000256" key="1">
    <source>
        <dbReference type="ARBA" id="ARBA00022428"/>
    </source>
</evidence>
<dbReference type="RefSeq" id="WP_221531269.1">
    <property type="nucleotide sequence ID" value="NZ_JAIGYP010000001.1"/>
</dbReference>
<comment type="pathway">
    <text evidence="5">Quinol/quinone metabolism; menaquinone biosynthesis; menaquinol from 1,4-dihydroxy-2-naphthoate: step 2/2.</text>
</comment>
<dbReference type="GO" id="GO:0043770">
    <property type="term" value="F:demethylmenaquinone methyltransferase activity"/>
    <property type="evidence" value="ECO:0007669"/>
    <property type="project" value="UniProtKB-EC"/>
</dbReference>
<name>A0ABS7JKT1_9HELI</name>
<keyword evidence="4 5" id="KW-0949">S-adenosyl-L-methionine</keyword>
<keyword evidence="7" id="KW-1185">Reference proteome</keyword>
<dbReference type="InterPro" id="IPR029063">
    <property type="entry name" value="SAM-dependent_MTases_sf"/>
</dbReference>
<keyword evidence="1 5" id="KW-0474">Menaquinone biosynthesis</keyword>
<dbReference type="NCBIfam" id="TIGR01934">
    <property type="entry name" value="MenG_MenH_UbiE"/>
    <property type="match status" value="1"/>
</dbReference>
<gene>
    <name evidence="6" type="primary">ubiE</name>
    <name evidence="5" type="synonym">menG</name>
    <name evidence="6" type="ORF">K4G57_00755</name>
</gene>
<dbReference type="SUPFAM" id="SSF53335">
    <property type="entry name" value="S-adenosyl-L-methionine-dependent methyltransferases"/>
    <property type="match status" value="1"/>
</dbReference>
<sequence length="236" mass="26430">MSKQQEIIAMFDDIAGSYDLTNRVMSCGIDISWRKIACKQAFKNLQKAEDLEIADVACGTGDMISHWQKNAQKEGVKIHSIVGLDPSDGMLAVARKKMPEISFIQCEATNLPLEAGSKDILSIAYGIRNVVERKKALSEFARVLKRNGILVILEFTKCENPSPLERLMGFYTKNILPFVGGIVSRNYRAYRYLPDSIEEFLTTDKLNCELSEVGFKPLYTRAFSAGVCTLFIAKKL</sequence>
<comment type="caution">
    <text evidence="5">Lacks conserved residue(s) required for the propagation of feature annotation.</text>
</comment>
<feature type="binding site" evidence="5">
    <location>
        <position position="85"/>
    </location>
    <ligand>
        <name>S-adenosyl-L-methionine</name>
        <dbReference type="ChEBI" id="CHEBI:59789"/>
    </ligand>
</feature>
<dbReference type="PROSITE" id="PS51608">
    <property type="entry name" value="SAM_MT_UBIE"/>
    <property type="match status" value="1"/>
</dbReference>
<comment type="catalytic activity">
    <reaction evidence="5">
        <text>a 2-demethylmenaquinol + S-adenosyl-L-methionine = a menaquinol + S-adenosyl-L-homocysteine + H(+)</text>
        <dbReference type="Rhea" id="RHEA:42640"/>
        <dbReference type="Rhea" id="RHEA-COMP:9539"/>
        <dbReference type="Rhea" id="RHEA-COMP:9563"/>
        <dbReference type="ChEBI" id="CHEBI:15378"/>
        <dbReference type="ChEBI" id="CHEBI:18151"/>
        <dbReference type="ChEBI" id="CHEBI:55437"/>
        <dbReference type="ChEBI" id="CHEBI:57856"/>
        <dbReference type="ChEBI" id="CHEBI:59789"/>
        <dbReference type="EC" id="2.1.1.163"/>
    </reaction>
</comment>
<organism evidence="6 7">
    <name type="scientific">Helicobacter turcicus</name>
    <dbReference type="NCBI Taxonomy" id="2867412"/>
    <lineage>
        <taxon>Bacteria</taxon>
        <taxon>Pseudomonadati</taxon>
        <taxon>Campylobacterota</taxon>
        <taxon>Epsilonproteobacteria</taxon>
        <taxon>Campylobacterales</taxon>
        <taxon>Helicobacteraceae</taxon>
        <taxon>Helicobacter</taxon>
    </lineage>
</organism>
<protein>
    <recommendedName>
        <fullName evidence="5">Demethylmenaquinone methyltransferase</fullName>
        <ecNumber evidence="5">2.1.1.163</ecNumber>
    </recommendedName>
</protein>
<evidence type="ECO:0000256" key="5">
    <source>
        <dbReference type="HAMAP-Rule" id="MF_01813"/>
    </source>
</evidence>
<dbReference type="EMBL" id="JAIGYQ010000001">
    <property type="protein sequence ID" value="MBX7490009.1"/>
    <property type="molecule type" value="Genomic_DNA"/>
</dbReference>
<comment type="function">
    <text evidence="5">Methyltransferase required for the conversion of demethylmenaquinol (DMKH2) to menaquinol (MKH2).</text>
</comment>
<evidence type="ECO:0000313" key="6">
    <source>
        <dbReference type="EMBL" id="MBX7490009.1"/>
    </source>
</evidence>
<dbReference type="InterPro" id="IPR004033">
    <property type="entry name" value="UbiE/COQ5_MeTrFase"/>
</dbReference>
<dbReference type="EC" id="2.1.1.163" evidence="5"/>
<evidence type="ECO:0000256" key="3">
    <source>
        <dbReference type="ARBA" id="ARBA00022679"/>
    </source>
</evidence>
<accession>A0ABS7JKT1</accession>
<evidence type="ECO:0000256" key="4">
    <source>
        <dbReference type="ARBA" id="ARBA00022691"/>
    </source>
</evidence>
<dbReference type="NCBIfam" id="NF001244">
    <property type="entry name" value="PRK00216.1-5"/>
    <property type="match status" value="1"/>
</dbReference>
<evidence type="ECO:0000256" key="2">
    <source>
        <dbReference type="ARBA" id="ARBA00022603"/>
    </source>
</evidence>
<proteinExistence type="inferred from homology"/>
<dbReference type="Pfam" id="PF01209">
    <property type="entry name" value="Ubie_methyltran"/>
    <property type="match status" value="1"/>
</dbReference>
<dbReference type="GO" id="GO:0008425">
    <property type="term" value="F:2-methoxy-6-polyprenyl-1,4-benzoquinol methyltransferase activity"/>
    <property type="evidence" value="ECO:0007669"/>
    <property type="project" value="UniProtKB-EC"/>
</dbReference>
<dbReference type="GO" id="GO:0032259">
    <property type="term" value="P:methylation"/>
    <property type="evidence" value="ECO:0007669"/>
    <property type="project" value="UniProtKB-KW"/>
</dbReference>
<dbReference type="Gene3D" id="3.40.50.150">
    <property type="entry name" value="Vaccinia Virus protein VP39"/>
    <property type="match status" value="1"/>
</dbReference>
<dbReference type="Proteomes" id="UP000700059">
    <property type="component" value="Unassembled WGS sequence"/>
</dbReference>
<dbReference type="PANTHER" id="PTHR43591">
    <property type="entry name" value="METHYLTRANSFERASE"/>
    <property type="match status" value="1"/>
</dbReference>
<dbReference type="InterPro" id="IPR023576">
    <property type="entry name" value="UbiE/COQ5_MeTrFase_CS"/>
</dbReference>
<evidence type="ECO:0000313" key="7">
    <source>
        <dbReference type="Proteomes" id="UP000700059"/>
    </source>
</evidence>
<feature type="binding site" evidence="5">
    <location>
        <position position="60"/>
    </location>
    <ligand>
        <name>S-adenosyl-L-methionine</name>
        <dbReference type="ChEBI" id="CHEBI:59789"/>
    </ligand>
</feature>
<dbReference type="PROSITE" id="PS01183">
    <property type="entry name" value="UBIE_1"/>
    <property type="match status" value="1"/>
</dbReference>
<comment type="similarity">
    <text evidence="5">Belongs to the class I-like SAM-binding methyltransferase superfamily. MenG/UbiE family.</text>
</comment>
<reference evidence="6 7" key="1">
    <citation type="submission" date="2021-08" db="EMBL/GenBank/DDBJ databases">
        <title>Helicobacter spp. isolated from feces of Anatolian Ground Squirrel (Spermophilus xanthoprymnus) in Turkey.</title>
        <authorList>
            <person name="Aydin F."/>
            <person name="Abay S."/>
            <person name="Kayman T."/>
            <person name="Karakaya E."/>
            <person name="Saticioglu I.B."/>
        </authorList>
    </citation>
    <scope>NUCLEOTIDE SEQUENCE [LARGE SCALE GENOMIC DNA]</scope>
    <source>
        <strain evidence="6 7">Faydin-H70</strain>
    </source>
</reference>
<dbReference type="CDD" id="cd02440">
    <property type="entry name" value="AdoMet_MTases"/>
    <property type="match status" value="1"/>
</dbReference>
<dbReference type="PANTHER" id="PTHR43591:SF24">
    <property type="entry name" value="2-METHOXY-6-POLYPRENYL-1,4-BENZOQUINOL METHYLASE, MITOCHONDRIAL"/>
    <property type="match status" value="1"/>
</dbReference>
<comment type="caution">
    <text evidence="6">The sequence shown here is derived from an EMBL/GenBank/DDBJ whole genome shotgun (WGS) entry which is preliminary data.</text>
</comment>
<keyword evidence="2 5" id="KW-0489">Methyltransferase</keyword>
<keyword evidence="3 5" id="KW-0808">Transferase</keyword>
<dbReference type="HAMAP" id="MF_01813">
    <property type="entry name" value="MenG_UbiE_methyltr"/>
    <property type="match status" value="1"/>
</dbReference>